<evidence type="ECO:0000313" key="2">
    <source>
        <dbReference type="Proteomes" id="UP000315648"/>
    </source>
</evidence>
<dbReference type="GO" id="GO:0004527">
    <property type="term" value="F:exonuclease activity"/>
    <property type="evidence" value="ECO:0007669"/>
    <property type="project" value="UniProtKB-KW"/>
</dbReference>
<reference evidence="1 2" key="1">
    <citation type="submission" date="2019-07" db="EMBL/GenBank/DDBJ databases">
        <title>Description of 53C-WASEF.</title>
        <authorList>
            <person name="Pitt A."/>
            <person name="Hahn M.W."/>
        </authorList>
    </citation>
    <scope>NUCLEOTIDE SEQUENCE [LARGE SCALE GENOMIC DNA]</scope>
    <source>
        <strain evidence="1 2">53C-WASEF</strain>
    </source>
</reference>
<protein>
    <submittedName>
        <fullName evidence="1">3'-5' exonuclease</fullName>
    </submittedName>
</protein>
<dbReference type="EMBL" id="VMBG01000001">
    <property type="protein sequence ID" value="TSJ79269.1"/>
    <property type="molecule type" value="Genomic_DNA"/>
</dbReference>
<dbReference type="OrthoDB" id="192427at2"/>
<dbReference type="GO" id="GO:0003676">
    <property type="term" value="F:nucleic acid binding"/>
    <property type="evidence" value="ECO:0007669"/>
    <property type="project" value="InterPro"/>
</dbReference>
<keyword evidence="2" id="KW-1185">Reference proteome</keyword>
<keyword evidence="1" id="KW-0540">Nuclease</keyword>
<keyword evidence="1" id="KW-0378">Hydrolase</keyword>
<name>A0A556QRL8_9BACT</name>
<comment type="caution">
    <text evidence="1">The sequence shown here is derived from an EMBL/GenBank/DDBJ whole genome shotgun (WGS) entry which is preliminary data.</text>
</comment>
<sequence length="221" mass="24146">MSWTDQLIHFVDFEGSIASGILEYGVVTLRGAEILETHTRLCRATGRVRTEDAAVHGLDAATVAGHAPFSDDFEKFAHWRETAPLAAHFANAENTLIKSVWPYPRTSPDFARPGAVATDWGPWVDTGRLYPQFYPSLASAKLADVVAAFALQPRLDALAATHCPADRRHYHCALYDALAGALLLARLAEEPALATQTCGWLLEMSTLDGEKRDALRQGGLF</sequence>
<evidence type="ECO:0000313" key="1">
    <source>
        <dbReference type="EMBL" id="TSJ79269.1"/>
    </source>
</evidence>
<dbReference type="AlphaFoldDB" id="A0A556QRL8"/>
<proteinExistence type="predicted"/>
<gene>
    <name evidence="1" type="ORF">FPL22_08245</name>
</gene>
<dbReference type="Proteomes" id="UP000315648">
    <property type="component" value="Unassembled WGS sequence"/>
</dbReference>
<accession>A0A556QRL8</accession>
<dbReference type="InterPro" id="IPR012337">
    <property type="entry name" value="RNaseH-like_sf"/>
</dbReference>
<dbReference type="RefSeq" id="WP_144229642.1">
    <property type="nucleotide sequence ID" value="NZ_CBCRVV010000020.1"/>
</dbReference>
<keyword evidence="1" id="KW-0269">Exonuclease</keyword>
<dbReference type="Gene3D" id="3.30.420.10">
    <property type="entry name" value="Ribonuclease H-like superfamily/Ribonuclease H"/>
    <property type="match status" value="1"/>
</dbReference>
<dbReference type="InterPro" id="IPR036397">
    <property type="entry name" value="RNaseH_sf"/>
</dbReference>
<dbReference type="SUPFAM" id="SSF53098">
    <property type="entry name" value="Ribonuclease H-like"/>
    <property type="match status" value="1"/>
</dbReference>
<organism evidence="1 2">
    <name type="scientific">Rariglobus hedericola</name>
    <dbReference type="NCBI Taxonomy" id="2597822"/>
    <lineage>
        <taxon>Bacteria</taxon>
        <taxon>Pseudomonadati</taxon>
        <taxon>Verrucomicrobiota</taxon>
        <taxon>Opitutia</taxon>
        <taxon>Opitutales</taxon>
        <taxon>Opitutaceae</taxon>
        <taxon>Rariglobus</taxon>
    </lineage>
</organism>